<keyword evidence="2" id="KW-0119">Carbohydrate metabolism</keyword>
<protein>
    <submittedName>
        <fullName evidence="8">Ribulokinase</fullName>
        <ecNumber evidence="8">2.7.1.16</ecNumber>
    </submittedName>
</protein>
<dbReference type="InterPro" id="IPR018485">
    <property type="entry name" value="FGGY_C"/>
</dbReference>
<feature type="domain" description="Carbohydrate kinase FGGY N-terminal" evidence="6">
    <location>
        <begin position="28"/>
        <end position="253"/>
    </location>
</feature>
<feature type="compositionally biased region" description="Low complexity" evidence="5">
    <location>
        <begin position="1"/>
        <end position="11"/>
    </location>
</feature>
<proteinExistence type="inferred from homology"/>
<dbReference type="InterPro" id="IPR043129">
    <property type="entry name" value="ATPase_NBD"/>
</dbReference>
<dbReference type="InterPro" id="IPR050406">
    <property type="entry name" value="FGGY_Carb_Kinase"/>
</dbReference>
<dbReference type="EMBL" id="JYIW01000016">
    <property type="protein sequence ID" value="KJL31546.1"/>
    <property type="molecule type" value="Genomic_DNA"/>
</dbReference>
<keyword evidence="4 8" id="KW-0418">Kinase</keyword>
<dbReference type="Pfam" id="PF00370">
    <property type="entry name" value="FGGY_N"/>
    <property type="match status" value="1"/>
</dbReference>
<dbReference type="OrthoDB" id="9760563at2"/>
<name>A0A0F0LJ25_9MICO</name>
<dbReference type="PANTHER" id="PTHR43095:SF5">
    <property type="entry name" value="XYLULOSE KINASE"/>
    <property type="match status" value="1"/>
</dbReference>
<dbReference type="PATRIC" id="fig|82380.11.peg.427"/>
<evidence type="ECO:0000256" key="2">
    <source>
        <dbReference type="ARBA" id="ARBA00022629"/>
    </source>
</evidence>
<comment type="similarity">
    <text evidence="1">Belongs to the FGGY kinase family.</text>
</comment>
<evidence type="ECO:0000259" key="7">
    <source>
        <dbReference type="Pfam" id="PF02782"/>
    </source>
</evidence>
<evidence type="ECO:0000256" key="3">
    <source>
        <dbReference type="ARBA" id="ARBA00022679"/>
    </source>
</evidence>
<dbReference type="GO" id="GO:0008741">
    <property type="term" value="F:ribulokinase activity"/>
    <property type="evidence" value="ECO:0007669"/>
    <property type="project" value="UniProtKB-EC"/>
</dbReference>
<dbReference type="GO" id="GO:0042732">
    <property type="term" value="P:D-xylose metabolic process"/>
    <property type="evidence" value="ECO:0007669"/>
    <property type="project" value="UniProtKB-KW"/>
</dbReference>
<dbReference type="SUPFAM" id="SSF53067">
    <property type="entry name" value="Actin-like ATPase domain"/>
    <property type="match status" value="2"/>
</dbReference>
<evidence type="ECO:0000259" key="6">
    <source>
        <dbReference type="Pfam" id="PF00370"/>
    </source>
</evidence>
<dbReference type="EC" id="2.7.1.16" evidence="8"/>
<keyword evidence="2" id="KW-0859">Xylose metabolism</keyword>
<dbReference type="InterPro" id="IPR018484">
    <property type="entry name" value="FGGY_N"/>
</dbReference>
<dbReference type="CDD" id="cd07809">
    <property type="entry name" value="ASKHA_NBD_FGGY_BaXK-like"/>
    <property type="match status" value="1"/>
</dbReference>
<evidence type="ECO:0000256" key="5">
    <source>
        <dbReference type="SAM" id="MobiDB-lite"/>
    </source>
</evidence>
<dbReference type="PANTHER" id="PTHR43095">
    <property type="entry name" value="SUGAR KINASE"/>
    <property type="match status" value="1"/>
</dbReference>
<feature type="domain" description="Carbohydrate kinase FGGY C-terminal" evidence="7">
    <location>
        <begin position="288"/>
        <end position="484"/>
    </location>
</feature>
<evidence type="ECO:0000256" key="4">
    <source>
        <dbReference type="ARBA" id="ARBA00022777"/>
    </source>
</evidence>
<dbReference type="Proteomes" id="UP000033640">
    <property type="component" value="Unassembled WGS sequence"/>
</dbReference>
<gene>
    <name evidence="8" type="primary">araB_2</name>
    <name evidence="8" type="ORF">RS83_00411</name>
</gene>
<evidence type="ECO:0000313" key="9">
    <source>
        <dbReference type="Proteomes" id="UP000033640"/>
    </source>
</evidence>
<dbReference type="AlphaFoldDB" id="A0A0F0LJ25"/>
<keyword evidence="3 8" id="KW-0808">Transferase</keyword>
<comment type="caution">
    <text evidence="8">The sequence shown here is derived from an EMBL/GenBank/DDBJ whole genome shotgun (WGS) entry which is preliminary data.</text>
</comment>
<organism evidence="8 9">
    <name type="scientific">Microbacterium oxydans</name>
    <dbReference type="NCBI Taxonomy" id="82380"/>
    <lineage>
        <taxon>Bacteria</taxon>
        <taxon>Bacillati</taxon>
        <taxon>Actinomycetota</taxon>
        <taxon>Actinomycetes</taxon>
        <taxon>Micrococcales</taxon>
        <taxon>Microbacteriaceae</taxon>
        <taxon>Microbacterium</taxon>
    </lineage>
</organism>
<reference evidence="8 9" key="1">
    <citation type="submission" date="2015-02" db="EMBL/GenBank/DDBJ databases">
        <title>Draft genome sequences of ten Microbacterium spp. with emphasis on heavy metal contaminated environments.</title>
        <authorList>
            <person name="Corretto E."/>
        </authorList>
    </citation>
    <scope>NUCLEOTIDE SEQUENCE [LARGE SCALE GENOMIC DNA]</scope>
    <source>
        <strain evidence="8 9">BEL4b</strain>
    </source>
</reference>
<sequence length="541" mass="56102">MTLPQSAAPQAGGQGSAADDIREARTSLGIELGSTRIKACLIGSDATEVLATGSFSWENRLEDGRWTYAIDEVWSGLQSAYAALIDDAQERHGIRPETFGAIGVSAMMHGYLAFDGSGELLVPFRTWRNTSTGAASAELGELFGVNIPLRWSIAHLHQAVLDAEPHIAQLASVTTLAGYVHEQLTGERVLGVGDASGMFPIDSATGDYDERMLRAYDALIGDRLPAPVAQLLPAVLPAGAAAGTLTQHGAALLDPSGALRPGIPLCPPEGDAGTGMVATNSVAPRTGNVSAGTSIFAMVVLEHPLAEVHHELDLVTTPAGDAVAMVHCNNGASELAAWAGLFTRFAAVAGQPVSDDAAFDALFREALEGEADAGGLIAYNHLAGEPIAGLLEGRPLFVRTPESAFTLANFMRAQVYGVFGTLALGMQVLAAEGVQLDRMFAHGGMFRTAGVAQRFLAGALDAPVAVGELAAEGGAWGIAVLASYLSHAGDVSLVEYLDQRVFATASLSTVDPDPADVAGFASYLDRYRAGLAIEAAAVDSL</sequence>
<evidence type="ECO:0000256" key="1">
    <source>
        <dbReference type="ARBA" id="ARBA00009156"/>
    </source>
</evidence>
<dbReference type="Gene3D" id="3.30.420.40">
    <property type="match status" value="2"/>
</dbReference>
<dbReference type="RefSeq" id="WP_045277856.1">
    <property type="nucleotide sequence ID" value="NZ_CAKKLT010000044.1"/>
</dbReference>
<accession>A0A0F0LJ25</accession>
<evidence type="ECO:0000313" key="8">
    <source>
        <dbReference type="EMBL" id="KJL31546.1"/>
    </source>
</evidence>
<feature type="region of interest" description="Disordered" evidence="5">
    <location>
        <begin position="1"/>
        <end position="20"/>
    </location>
</feature>
<dbReference type="Pfam" id="PF02782">
    <property type="entry name" value="FGGY_C"/>
    <property type="match status" value="1"/>
</dbReference>